<dbReference type="AlphaFoldDB" id="A7A6P6"/>
<reference evidence="1 2" key="1">
    <citation type="submission" date="2007-04" db="EMBL/GenBank/DDBJ databases">
        <authorList>
            <person name="Fulton L."/>
            <person name="Clifton S."/>
            <person name="Fulton B."/>
            <person name="Xu J."/>
            <person name="Minx P."/>
            <person name="Pepin K.H."/>
            <person name="Johnson M."/>
            <person name="Thiruvilangam P."/>
            <person name="Bhonagiri V."/>
            <person name="Nash W.E."/>
            <person name="Mardis E.R."/>
            <person name="Wilson R.K."/>
        </authorList>
    </citation>
    <scope>NUCLEOTIDE SEQUENCE [LARGE SCALE GENOMIC DNA]</scope>
    <source>
        <strain evidence="1 2">L2-32</strain>
    </source>
</reference>
<evidence type="ECO:0000313" key="2">
    <source>
        <dbReference type="Proteomes" id="UP000003773"/>
    </source>
</evidence>
<gene>
    <name evidence="1" type="ORF">BIFADO_01529</name>
</gene>
<comment type="caution">
    <text evidence="1">The sequence shown here is derived from an EMBL/GenBank/DDBJ whole genome shotgun (WGS) entry which is preliminary data.</text>
</comment>
<name>A7A6P6_BIFAD</name>
<dbReference type="HOGENOM" id="CLU_2166029_0_0_11"/>
<reference evidence="1 2" key="2">
    <citation type="submission" date="2007-05" db="EMBL/GenBank/DDBJ databases">
        <title>Draft genome sequence of Bifidobacterium adolescentis (L2-32).</title>
        <authorList>
            <person name="Sudarsanam P."/>
            <person name="Ley R."/>
            <person name="Guruge J."/>
            <person name="Turnbaugh P.J."/>
            <person name="Mahowald M."/>
            <person name="Liep D."/>
            <person name="Gordon J."/>
        </authorList>
    </citation>
    <scope>NUCLEOTIDE SEQUENCE [LARGE SCALE GENOMIC DNA]</scope>
    <source>
        <strain evidence="1 2">L2-32</strain>
    </source>
</reference>
<dbReference type="Proteomes" id="UP000003773">
    <property type="component" value="Unassembled WGS sequence"/>
</dbReference>
<sequence length="110" mass="11689">MAADLQPVVPAVSQAQCIELLANISRRASVCHDGFHLVQATTLTITDVSQFLSPPIPAKPLPLEQPGGARNMAARLASLLPSVALVAVFTSPSEVMVYQGGHRRRLAVCF</sequence>
<accession>A7A6P6</accession>
<organism evidence="1 2">
    <name type="scientific">Bifidobacterium adolescentis L2-32</name>
    <dbReference type="NCBI Taxonomy" id="411481"/>
    <lineage>
        <taxon>Bacteria</taxon>
        <taxon>Bacillati</taxon>
        <taxon>Actinomycetota</taxon>
        <taxon>Actinomycetes</taxon>
        <taxon>Bifidobacteriales</taxon>
        <taxon>Bifidobacteriaceae</taxon>
        <taxon>Bifidobacterium</taxon>
    </lineage>
</organism>
<protein>
    <submittedName>
        <fullName evidence="1">Uncharacterized protein</fullName>
    </submittedName>
</protein>
<dbReference type="EMBL" id="AAXD02000047">
    <property type="protein sequence ID" value="EDN82724.1"/>
    <property type="molecule type" value="Genomic_DNA"/>
</dbReference>
<evidence type="ECO:0000313" key="1">
    <source>
        <dbReference type="EMBL" id="EDN82724.1"/>
    </source>
</evidence>
<proteinExistence type="predicted"/>